<dbReference type="GO" id="GO:0000462">
    <property type="term" value="P:maturation of SSU-rRNA from tricistronic rRNA transcript (SSU-rRNA, 5.8S rRNA, LSU-rRNA)"/>
    <property type="evidence" value="ECO:0007669"/>
    <property type="project" value="TreeGrafter"/>
</dbReference>
<feature type="compositionally biased region" description="Basic and acidic residues" evidence="4">
    <location>
        <begin position="305"/>
        <end position="320"/>
    </location>
</feature>
<evidence type="ECO:0000256" key="1">
    <source>
        <dbReference type="ARBA" id="ARBA00004123"/>
    </source>
</evidence>
<feature type="compositionally biased region" description="Acidic residues" evidence="4">
    <location>
        <begin position="321"/>
        <end position="343"/>
    </location>
</feature>
<organism evidence="6 7">
    <name type="scientific">Setaria digitata</name>
    <dbReference type="NCBI Taxonomy" id="48799"/>
    <lineage>
        <taxon>Eukaryota</taxon>
        <taxon>Metazoa</taxon>
        <taxon>Ecdysozoa</taxon>
        <taxon>Nematoda</taxon>
        <taxon>Chromadorea</taxon>
        <taxon>Rhabditida</taxon>
        <taxon>Spirurina</taxon>
        <taxon>Spiruromorpha</taxon>
        <taxon>Filarioidea</taxon>
        <taxon>Setariidae</taxon>
        <taxon>Setaria</taxon>
    </lineage>
</organism>
<proteinExistence type="inferred from homology"/>
<comment type="subcellular location">
    <subcellularLocation>
        <location evidence="1">Nucleus</location>
    </subcellularLocation>
</comment>
<name>A0A915PIP2_9BILA</name>
<protein>
    <submittedName>
        <fullName evidence="7">Small-subunit processome Utp12 domain-containing protein</fullName>
    </submittedName>
</protein>
<evidence type="ECO:0000256" key="4">
    <source>
        <dbReference type="SAM" id="MobiDB-lite"/>
    </source>
</evidence>
<dbReference type="WBParaSite" id="sdigi.contig185.g5818.t1">
    <property type="protein sequence ID" value="sdigi.contig185.g5818.t1"/>
    <property type="gene ID" value="sdigi.contig185.g5818"/>
</dbReference>
<dbReference type="PANTHER" id="PTHR44267">
    <property type="entry name" value="WD REPEAT-CONTAINING PROTEIN 43"/>
    <property type="match status" value="1"/>
</dbReference>
<feature type="region of interest" description="Disordered" evidence="4">
    <location>
        <begin position="266"/>
        <end position="350"/>
    </location>
</feature>
<dbReference type="PANTHER" id="PTHR44267:SF1">
    <property type="entry name" value="WD REPEAT-CONTAINING PROTEIN 43"/>
    <property type="match status" value="1"/>
</dbReference>
<keyword evidence="2" id="KW-0539">Nucleus</keyword>
<feature type="compositionally biased region" description="Basic and acidic residues" evidence="4">
    <location>
        <begin position="66"/>
        <end position="92"/>
    </location>
</feature>
<dbReference type="AlphaFoldDB" id="A0A915PIP2"/>
<feature type="region of interest" description="Disordered" evidence="4">
    <location>
        <begin position="1"/>
        <end position="99"/>
    </location>
</feature>
<dbReference type="Proteomes" id="UP000887581">
    <property type="component" value="Unplaced"/>
</dbReference>
<keyword evidence="6" id="KW-1185">Reference proteome</keyword>
<evidence type="ECO:0000256" key="2">
    <source>
        <dbReference type="ARBA" id="ARBA00023242"/>
    </source>
</evidence>
<evidence type="ECO:0000259" key="5">
    <source>
        <dbReference type="Pfam" id="PF04003"/>
    </source>
</evidence>
<sequence>MLRRSRRLSEAKETTHYNGGTIGKKKIRLDDNNMVNHSEDGKNAVNNSTKKENHEVVLSKNLSKASLKDIPLKERRKTADESRSQESSKADDMDSLNKNLHDFGVNEKASTSNTCTEEATMVMDLRSSDGKSLAVILSQGLTSSDAEKIDTVLLKADMQTISATLNDLPATQIVPLLKEIEYRCRSRRYFDSCWMRWLQCILSKHMSYLCTISTLKEDLSSLFSWFGKRASNMDELLQVSGKLFLINEQISRRMCPQMFVSQQPTISFEDDGDMSETSGEINDFDEEESIESVEDWWDDQEIGSDESHLSSGDEAKRDSNLGEDDNEELSDDDDDDDDNDTDNSEAKMEC</sequence>
<dbReference type="InterPro" id="IPR007148">
    <property type="entry name" value="SSU_processome_Utp12"/>
</dbReference>
<feature type="compositionally biased region" description="Acidic residues" evidence="4">
    <location>
        <begin position="282"/>
        <end position="304"/>
    </location>
</feature>
<feature type="domain" description="Small-subunit processome Utp12" evidence="5">
    <location>
        <begin position="145"/>
        <end position="246"/>
    </location>
</feature>
<dbReference type="Pfam" id="PF04003">
    <property type="entry name" value="Utp12"/>
    <property type="match status" value="1"/>
</dbReference>
<reference evidence="7" key="1">
    <citation type="submission" date="2022-11" db="UniProtKB">
        <authorList>
            <consortium name="WormBaseParasite"/>
        </authorList>
    </citation>
    <scope>IDENTIFICATION</scope>
</reference>
<evidence type="ECO:0000313" key="6">
    <source>
        <dbReference type="Proteomes" id="UP000887581"/>
    </source>
</evidence>
<dbReference type="InterPro" id="IPR052414">
    <property type="entry name" value="U3_snoRNA-assoc_WDR"/>
</dbReference>
<evidence type="ECO:0000313" key="7">
    <source>
        <dbReference type="WBParaSite" id="sdigi.contig185.g5818.t1"/>
    </source>
</evidence>
<accession>A0A915PIP2</accession>
<comment type="similarity">
    <text evidence="3">Belongs to the UTP5 family.</text>
</comment>
<evidence type="ECO:0000256" key="3">
    <source>
        <dbReference type="ARBA" id="ARBA00038335"/>
    </source>
</evidence>
<dbReference type="GO" id="GO:0005730">
    <property type="term" value="C:nucleolus"/>
    <property type="evidence" value="ECO:0007669"/>
    <property type="project" value="TreeGrafter"/>
</dbReference>